<gene>
    <name evidence="2" type="ORF">FUA22_08900</name>
</gene>
<keyword evidence="1" id="KW-1133">Transmembrane helix</keyword>
<evidence type="ECO:0000256" key="1">
    <source>
        <dbReference type="SAM" id="Phobius"/>
    </source>
</evidence>
<keyword evidence="1" id="KW-0812">Transmembrane</keyword>
<dbReference type="Proteomes" id="UP000321080">
    <property type="component" value="Unassembled WGS sequence"/>
</dbReference>
<feature type="transmembrane region" description="Helical" evidence="1">
    <location>
        <begin position="51"/>
        <end position="69"/>
    </location>
</feature>
<evidence type="ECO:0000313" key="2">
    <source>
        <dbReference type="EMBL" id="TXG36689.1"/>
    </source>
</evidence>
<name>A0A5C7GH25_9FLAO</name>
<evidence type="ECO:0000313" key="3">
    <source>
        <dbReference type="Proteomes" id="UP000321080"/>
    </source>
</evidence>
<sequence>MKYGIASIILAITGICLIVWINYEFSQNYMEFASKFEAEGGVTPSVVMTNWINRSIAIGISLFGLALGIKSYRIEKKIGIIGIILSILLLILVFFPIWPYLISE</sequence>
<reference evidence="2 3" key="1">
    <citation type="submission" date="2019-08" db="EMBL/GenBank/DDBJ databases">
        <title>Seonamhaeicola sediminis sp. nov., isolated from marine sediment.</title>
        <authorList>
            <person name="Cao W.R."/>
        </authorList>
    </citation>
    <scope>NUCLEOTIDE SEQUENCE [LARGE SCALE GENOMIC DNA]</scope>
    <source>
        <strain evidence="2 3">1505</strain>
    </source>
</reference>
<evidence type="ECO:0008006" key="4">
    <source>
        <dbReference type="Google" id="ProtNLM"/>
    </source>
</evidence>
<proteinExistence type="predicted"/>
<dbReference type="OrthoDB" id="1454438at2"/>
<protein>
    <recommendedName>
        <fullName evidence="4">DUF998 domain-containing protein</fullName>
    </recommendedName>
</protein>
<comment type="caution">
    <text evidence="2">The sequence shown here is derived from an EMBL/GenBank/DDBJ whole genome shotgun (WGS) entry which is preliminary data.</text>
</comment>
<feature type="transmembrane region" description="Helical" evidence="1">
    <location>
        <begin position="81"/>
        <end position="101"/>
    </location>
</feature>
<feature type="transmembrane region" description="Helical" evidence="1">
    <location>
        <begin position="5"/>
        <end position="23"/>
    </location>
</feature>
<dbReference type="AlphaFoldDB" id="A0A5C7GH25"/>
<accession>A0A5C7GH25</accession>
<organism evidence="2 3">
    <name type="scientific">Seonamhaeicola maritimus</name>
    <dbReference type="NCBI Taxonomy" id="2591822"/>
    <lineage>
        <taxon>Bacteria</taxon>
        <taxon>Pseudomonadati</taxon>
        <taxon>Bacteroidota</taxon>
        <taxon>Flavobacteriia</taxon>
        <taxon>Flavobacteriales</taxon>
        <taxon>Flavobacteriaceae</taxon>
    </lineage>
</organism>
<dbReference type="RefSeq" id="WP_147767614.1">
    <property type="nucleotide sequence ID" value="NZ_VRKQ01000010.1"/>
</dbReference>
<keyword evidence="1" id="KW-0472">Membrane</keyword>
<keyword evidence="3" id="KW-1185">Reference proteome</keyword>
<dbReference type="EMBL" id="VRKQ01000010">
    <property type="protein sequence ID" value="TXG36689.1"/>
    <property type="molecule type" value="Genomic_DNA"/>
</dbReference>